<accession>A0ACB9QSL0</accession>
<keyword evidence="2" id="KW-1185">Reference proteome</keyword>
<comment type="caution">
    <text evidence="1">The sequence shown here is derived from an EMBL/GenBank/DDBJ whole genome shotgun (WGS) entry which is preliminary data.</text>
</comment>
<dbReference type="Proteomes" id="UP001057402">
    <property type="component" value="Chromosome 6"/>
</dbReference>
<sequence>MGEAEDSGMVRQNYVAWERSEAAILSPRFELFLPLPCCSSAPNEIRLAFSVFVESGGRGKDSQEIKGEEDGGEMKRARDDLYPGGSQFKRPFGSSRGGGGDDYGQSPNHGLTAAEGRVEGYGGGSTSQKLTTNDALSYLKEVKDMFRDQREKYDKFLEVMKNFKAQRMDTSGVITKVKELFKGHNNLILGFNTFLPKGYEITLDEDEAPAKKTVEFEEAISFVNKIKKRFRSDEHVYKTFLDILNKYRKEHKDINEVSNEVGGLFADHPDLLEEFSRFLPDNSATHSAHAYGFGRNAVHRLNDRNLAAPNLRQMQIDKQSAQRDRIIGQSDPDRLDIEDDKASVKVHKKHFEREDMDRKNFDVDDRESEQGAGHFSDKRKSARKVEHSRTNSNFNANGEKDGLKHVYSQGFLFCEKVKERLCSSDDYQTFLKCLHIYSNGIIKRKDLQSLVTDLLGKHEDLVGDFNEFLERCENIDGFLAGVINRKSLSIDGHVSRTVPVDIKAEELRHDIEGAKERERCREKYWAKSIQELDLTDCQRCTPSYRLLPNDYPIPSVSQRTELGAQVLNEHWVSVTSGSEDYSFKHMRRNQFEESLFRCEDDRFELDMLLESVSSTMKRVEEVLSSMNDNIKSLETPIQVENYFSALNLRCIERLYGDHGLDVMDIIRKNPVVSLPVILSRLRQKQEEWTKCRSDFNRIWAEIYTKNHYRSLDHRSFYFKQQDSKNLSMKSLVTEIKDLKEKRQTEDIILLSFATGNGQAIVPQLECKYSDVDTLEDLYRLVRYSCEEVCSSKEQFNKVMRLWTNFLEPLVGVPTRPSLTDSAEVCKKSKNTVINCPSHGRLDNNEMDAEVVKTVPDIGDTMIPNGDTLLKVESNSHLLEIKPKSARYDSLPTVMDKSFERTDMEIIPVESSSNNANVIDHDSKTNTNEEGNDAEKACNSDIPLDSSNTSRHLEESMPLSKLEKEEGELSPSGDMEDDRNTLPDALDGVDGPQIYQSVAKVCVTVKEGGGNDADADDEESGNISETGGDGSGSDSGADEGSREEAEDEEENDLHEGEGKSESDGEEDDRESQSSRNFLSSAKPLSKYVPAATLPNTGERGSRLLYANDDLFLLFRLHQILYERILSAKTYSLGNDMKQRTSNEMKQRTSNDTCSLDPYSRFISALYNLLDGSLDNTKFEDECRDIIGNHAYVLFTLDKLIFKLVKQLQAVVSEDIDNKLLQLYEYEKSRKEGRTIDCVYYKNARFFLHNENIFRLEFMSNPTRMSVQFMDTMNEKPEVYSVSIDPNFTSYLHDDLLSISPGKRQLTDVYLKRNKPKHVDEEDDSLVCKALDSVHVVNGLECKIACSSSKISYVLDTEDLLFRRRRKSNVSLSAGAKSTSCDGQRVERFRQFLLDAVTPTKQVAQP</sequence>
<evidence type="ECO:0000313" key="1">
    <source>
        <dbReference type="EMBL" id="KAI4366653.1"/>
    </source>
</evidence>
<reference evidence="2" key="1">
    <citation type="journal article" date="2023" name="Front. Plant Sci.">
        <title>Chromosomal-level genome assembly of Melastoma candidum provides insights into trichome evolution.</title>
        <authorList>
            <person name="Zhong Y."/>
            <person name="Wu W."/>
            <person name="Sun C."/>
            <person name="Zou P."/>
            <person name="Liu Y."/>
            <person name="Dai S."/>
            <person name="Zhou R."/>
        </authorList>
    </citation>
    <scope>NUCLEOTIDE SEQUENCE [LARGE SCALE GENOMIC DNA]</scope>
</reference>
<protein>
    <submittedName>
        <fullName evidence="1">Uncharacterized protein</fullName>
    </submittedName>
</protein>
<proteinExistence type="predicted"/>
<gene>
    <name evidence="1" type="ORF">MLD38_022501</name>
</gene>
<organism evidence="1 2">
    <name type="scientific">Melastoma candidum</name>
    <dbReference type="NCBI Taxonomy" id="119954"/>
    <lineage>
        <taxon>Eukaryota</taxon>
        <taxon>Viridiplantae</taxon>
        <taxon>Streptophyta</taxon>
        <taxon>Embryophyta</taxon>
        <taxon>Tracheophyta</taxon>
        <taxon>Spermatophyta</taxon>
        <taxon>Magnoliopsida</taxon>
        <taxon>eudicotyledons</taxon>
        <taxon>Gunneridae</taxon>
        <taxon>Pentapetalae</taxon>
        <taxon>rosids</taxon>
        <taxon>malvids</taxon>
        <taxon>Myrtales</taxon>
        <taxon>Melastomataceae</taxon>
        <taxon>Melastomatoideae</taxon>
        <taxon>Melastomateae</taxon>
        <taxon>Melastoma</taxon>
    </lineage>
</organism>
<evidence type="ECO:0000313" key="2">
    <source>
        <dbReference type="Proteomes" id="UP001057402"/>
    </source>
</evidence>
<name>A0ACB9QSL0_9MYRT</name>
<dbReference type="EMBL" id="CM042885">
    <property type="protein sequence ID" value="KAI4366653.1"/>
    <property type="molecule type" value="Genomic_DNA"/>
</dbReference>